<evidence type="ECO:0000313" key="1">
    <source>
        <dbReference type="EMBL" id="WPU94050.1"/>
    </source>
</evidence>
<dbReference type="EMBL" id="CP139558">
    <property type="protein sequence ID" value="WPU94050.1"/>
    <property type="molecule type" value="Genomic_DNA"/>
</dbReference>
<gene>
    <name evidence="1" type="ORF">SNE25_00740</name>
</gene>
<dbReference type="Proteomes" id="UP001324380">
    <property type="component" value="Chromosome"/>
</dbReference>
<reference evidence="1 2" key="1">
    <citation type="submission" date="2023-11" db="EMBL/GenBank/DDBJ databases">
        <title>Analysis of the Genomes of Mucilaginibacter gossypii cycad 4 and M. sabulilitoris SNA2: microbes with the potential for plant growth promotion.</title>
        <authorList>
            <person name="Hirsch A.M."/>
            <person name="Humm E."/>
            <person name="Rubbi M."/>
            <person name="Del Vecchio G."/>
            <person name="Ha S.M."/>
            <person name="Pellegrini M."/>
            <person name="Gunsalus R.P."/>
        </authorList>
    </citation>
    <scope>NUCLEOTIDE SEQUENCE [LARGE SCALE GENOMIC DNA]</scope>
    <source>
        <strain evidence="1 2">SNA2</strain>
    </source>
</reference>
<dbReference type="RefSeq" id="WP_321563176.1">
    <property type="nucleotide sequence ID" value="NZ_CP139558.1"/>
</dbReference>
<name>A0ABZ0TLK2_9SPHI</name>
<protein>
    <submittedName>
        <fullName evidence="1">Uncharacterized protein</fullName>
    </submittedName>
</protein>
<accession>A0ABZ0TLK2</accession>
<keyword evidence="2" id="KW-1185">Reference proteome</keyword>
<evidence type="ECO:0000313" key="2">
    <source>
        <dbReference type="Proteomes" id="UP001324380"/>
    </source>
</evidence>
<proteinExistence type="predicted"/>
<sequence length="191" mass="21740">MKVENPVALRFILEDELYLLSKDKPLYEKKAITEPIIAEQAPEIQTPQVVAPVIEEQQPEIKTQALSFNYLGQNLKNFLILVYYPELEFIADAHLTALQNILKRKEFELNDVAIVNIAKHNRVTLDGLTGFFKPTRLLLLGQPAIPQGLAQLSLNSPKIVSGFPVLYSFSFGEMMDNVDHKKAFWEQMKTL</sequence>
<organism evidence="1 2">
    <name type="scientific">Mucilaginibacter sabulilitoris</name>
    <dbReference type="NCBI Taxonomy" id="1173583"/>
    <lineage>
        <taxon>Bacteria</taxon>
        <taxon>Pseudomonadati</taxon>
        <taxon>Bacteroidota</taxon>
        <taxon>Sphingobacteriia</taxon>
        <taxon>Sphingobacteriales</taxon>
        <taxon>Sphingobacteriaceae</taxon>
        <taxon>Mucilaginibacter</taxon>
    </lineage>
</organism>